<feature type="coiled-coil region" evidence="1">
    <location>
        <begin position="311"/>
        <end position="338"/>
    </location>
</feature>
<evidence type="ECO:0000256" key="2">
    <source>
        <dbReference type="SAM" id="MobiDB-lite"/>
    </source>
</evidence>
<dbReference type="GO" id="GO:0005876">
    <property type="term" value="C:spindle microtubule"/>
    <property type="evidence" value="ECO:0007669"/>
    <property type="project" value="TreeGrafter"/>
</dbReference>
<dbReference type="EMBL" id="MU827778">
    <property type="protein sequence ID" value="KAJ7340154.1"/>
    <property type="molecule type" value="Genomic_DNA"/>
</dbReference>
<feature type="region of interest" description="Disordered" evidence="2">
    <location>
        <begin position="849"/>
        <end position="890"/>
    </location>
</feature>
<feature type="region of interest" description="Disordered" evidence="2">
    <location>
        <begin position="930"/>
        <end position="1077"/>
    </location>
</feature>
<feature type="compositionally biased region" description="Basic and acidic residues" evidence="2">
    <location>
        <begin position="1030"/>
        <end position="1059"/>
    </location>
</feature>
<organism evidence="3 4">
    <name type="scientific">Desmophyllum pertusum</name>
    <dbReference type="NCBI Taxonomy" id="174260"/>
    <lineage>
        <taxon>Eukaryota</taxon>
        <taxon>Metazoa</taxon>
        <taxon>Cnidaria</taxon>
        <taxon>Anthozoa</taxon>
        <taxon>Hexacorallia</taxon>
        <taxon>Scleractinia</taxon>
        <taxon>Caryophylliina</taxon>
        <taxon>Caryophylliidae</taxon>
        <taxon>Desmophyllum</taxon>
    </lineage>
</organism>
<comment type="caution">
    <text evidence="3">The sequence shown here is derived from an EMBL/GenBank/DDBJ whole genome shotgun (WGS) entry which is preliminary data.</text>
</comment>
<name>A0A9W9YG29_9CNID</name>
<evidence type="ECO:0000313" key="4">
    <source>
        <dbReference type="Proteomes" id="UP001163046"/>
    </source>
</evidence>
<dbReference type="GO" id="GO:0005814">
    <property type="term" value="C:centriole"/>
    <property type="evidence" value="ECO:0007669"/>
    <property type="project" value="TreeGrafter"/>
</dbReference>
<feature type="coiled-coil region" evidence="1">
    <location>
        <begin position="1"/>
        <end position="57"/>
    </location>
</feature>
<feature type="coiled-coil region" evidence="1">
    <location>
        <begin position="584"/>
        <end position="611"/>
    </location>
</feature>
<feature type="coiled-coil region" evidence="1">
    <location>
        <begin position="222"/>
        <end position="281"/>
    </location>
</feature>
<keyword evidence="1" id="KW-0175">Coiled coil</keyword>
<accession>A0A9W9YG29</accession>
<dbReference type="GO" id="GO:0045931">
    <property type="term" value="P:positive regulation of mitotic cell cycle"/>
    <property type="evidence" value="ECO:0007669"/>
    <property type="project" value="TreeGrafter"/>
</dbReference>
<dbReference type="Gene3D" id="1.10.287.1490">
    <property type="match status" value="1"/>
</dbReference>
<feature type="compositionally biased region" description="Basic and acidic residues" evidence="2">
    <location>
        <begin position="939"/>
        <end position="960"/>
    </location>
</feature>
<dbReference type="GO" id="GO:0060271">
    <property type="term" value="P:cilium assembly"/>
    <property type="evidence" value="ECO:0007669"/>
    <property type="project" value="TreeGrafter"/>
</dbReference>
<sequence>MAHISVEASSLQDLVQQKENEWREAQELRNKSLQSALKEKERQLNNEKVRFRKLKEDFEYNLKLLEERDQELQRYDALFSQVRNVNSLRDGEVSDLKIQLDEFKLKLSHEEKAKEELQRHYQQRLREHQQELNQFRLSKENEVNKEREELELFKRELQVQLRAAEEDVEAQRQELMAGFDDAQRKREHEFRKKADDLSNSLLASELKAKMLTKELELPRASGERTKDELEDTETSIHDLEKQLKQKEWQLTDEQNMNKAKVAEMEVEIEQLRSVMNKTQERFQHKHAELDRYAKEKEQALIVAKEAHGELERSLEEKIRVLQNQLETEQVECRRLQWANKDVGKEKELEVQRLQGIITDVQNRLEKQAADHSRSTVARDLELEALKQQEEKMRFEIVQLKENNDRYKKELTIAMERESSLERSRAQLEVDWQRRCEDTERGVYSKQEQLVAGLTKQRDETVALAQERQRELTQRDDLIRVLTQTRDQALVTLQRHGLAIPTQLPNKEEQEKSYERDAGDLQDLPPVEKIKALEAQNGNLRAVIGQMRHDMENLSNELATRPPSVMVQGRDGEEGTSVPLTTEYVESLEKEITELKSKNRSLRHQIDEMSQSAKPPLRAYRESASHGMQPHDPFIQAHIKELNGTIGALRQEKLELLAQVKKHQATVDHLQGSLNQAHEEVRQKQLSVDQLQYELTTQSRRAADELTALKQRVTELQLHLAQTRREADEYFKSGLERNAEATSLGNQLSTLKVELASQGRGAVSFNPQAAVTKQLQDEIHRLRKQLTAGIQTSDKDFLDPVSLAQPSTSNMARLHSKLQAAARRISRLSQEKDQLIQMGNRLRAELAKYTGGRRSAPPGTISGQPSQPLVSRDPTEKTTVGKTPGEMKDHLQSQLSAVEKLQYQLTSHELQFAQRMAQKEQQAAELVKVTVVSSSSDSNEDGKVPDILLESHDVVSRDTNTKDSPPIDNHVTDPPANQWTSSPAYDQPLFTSSSEGQASLQEIWKMLDEEESFRSPTPRKVRPSSPQRPTVSRDLEPDHIPARDSPERDVFALKGRRTEVQTRPSKQRTGLSKKAAGRLSSLQEIIKSEEL</sequence>
<evidence type="ECO:0000256" key="1">
    <source>
        <dbReference type="SAM" id="Coils"/>
    </source>
</evidence>
<dbReference type="PANTHER" id="PTHR46725">
    <property type="entry name" value="COILED-COIL DOMAIN-CONTAINING PROTEIN 57"/>
    <property type="match status" value="1"/>
</dbReference>
<gene>
    <name evidence="3" type="primary">CCDC57</name>
    <name evidence="3" type="ORF">OS493_002881</name>
</gene>
<proteinExistence type="predicted"/>
<dbReference type="PANTHER" id="PTHR46725:SF1">
    <property type="entry name" value="COILED-COIL DOMAIN-CONTAINING PROTEIN 57"/>
    <property type="match status" value="1"/>
</dbReference>
<dbReference type="GO" id="GO:0007020">
    <property type="term" value="P:microtubule nucleation"/>
    <property type="evidence" value="ECO:0007669"/>
    <property type="project" value="TreeGrafter"/>
</dbReference>
<dbReference type="InterPro" id="IPR042481">
    <property type="entry name" value="CCDC57"/>
</dbReference>
<dbReference type="GO" id="GO:0034451">
    <property type="term" value="C:centriolar satellite"/>
    <property type="evidence" value="ECO:0007669"/>
    <property type="project" value="TreeGrafter"/>
</dbReference>
<protein>
    <submittedName>
        <fullName evidence="3">Coiled-coil domain-containing protein 57</fullName>
    </submittedName>
</protein>
<feature type="coiled-coil region" evidence="1">
    <location>
        <begin position="93"/>
        <end position="174"/>
    </location>
</feature>
<dbReference type="AlphaFoldDB" id="A0A9W9YG29"/>
<feature type="compositionally biased region" description="Polar residues" evidence="2">
    <location>
        <begin position="974"/>
        <end position="999"/>
    </location>
</feature>
<feature type="coiled-coil region" evidence="1">
    <location>
        <begin position="810"/>
        <end position="844"/>
    </location>
</feature>
<feature type="coiled-coil region" evidence="1">
    <location>
        <begin position="638"/>
        <end position="725"/>
    </location>
</feature>
<dbReference type="GO" id="GO:0007099">
    <property type="term" value="P:centriole replication"/>
    <property type="evidence" value="ECO:0007669"/>
    <property type="project" value="TreeGrafter"/>
</dbReference>
<keyword evidence="4" id="KW-1185">Reference proteome</keyword>
<dbReference type="OrthoDB" id="5973780at2759"/>
<reference evidence="3" key="1">
    <citation type="submission" date="2023-01" db="EMBL/GenBank/DDBJ databases">
        <title>Genome assembly of the deep-sea coral Lophelia pertusa.</title>
        <authorList>
            <person name="Herrera S."/>
            <person name="Cordes E."/>
        </authorList>
    </citation>
    <scope>NUCLEOTIDE SEQUENCE</scope>
    <source>
        <strain evidence="3">USNM1676648</strain>
        <tissue evidence="3">Polyp</tissue>
    </source>
</reference>
<dbReference type="Proteomes" id="UP001163046">
    <property type="component" value="Unassembled WGS sequence"/>
</dbReference>
<feature type="compositionally biased region" description="Polar residues" evidence="2">
    <location>
        <begin position="1060"/>
        <end position="1069"/>
    </location>
</feature>
<evidence type="ECO:0000313" key="3">
    <source>
        <dbReference type="EMBL" id="KAJ7340154.1"/>
    </source>
</evidence>
<feature type="coiled-coil region" evidence="1">
    <location>
        <begin position="382"/>
        <end position="416"/>
    </location>
</feature>